<name>A0A8E1QWX8_9BACT</name>
<dbReference type="InterPro" id="IPR005474">
    <property type="entry name" value="Transketolase_N"/>
</dbReference>
<dbReference type="Pfam" id="PF00456">
    <property type="entry name" value="Transketolase_N"/>
    <property type="match status" value="1"/>
</dbReference>
<evidence type="ECO:0000313" key="5">
    <source>
        <dbReference type="EMBL" id="KOO68250.1"/>
    </source>
</evidence>
<organism evidence="5 6">
    <name type="scientific">Xylanibacter rarus</name>
    <dbReference type="NCBI Taxonomy" id="1676614"/>
    <lineage>
        <taxon>Bacteria</taxon>
        <taxon>Pseudomonadati</taxon>
        <taxon>Bacteroidota</taxon>
        <taxon>Bacteroidia</taxon>
        <taxon>Bacteroidales</taxon>
        <taxon>Prevotellaceae</taxon>
        <taxon>Xylanibacter</taxon>
    </lineage>
</organism>
<feature type="domain" description="Transketolase N-terminal" evidence="4">
    <location>
        <begin position="15"/>
        <end position="263"/>
    </location>
</feature>
<dbReference type="Proteomes" id="UP000036951">
    <property type="component" value="Unassembled WGS sequence"/>
</dbReference>
<accession>A0A8E1QWX8</accession>
<dbReference type="SUPFAM" id="SSF52518">
    <property type="entry name" value="Thiamin diphosphate-binding fold (THDP-binding)"/>
    <property type="match status" value="1"/>
</dbReference>
<evidence type="ECO:0000256" key="2">
    <source>
        <dbReference type="ARBA" id="ARBA00007131"/>
    </source>
</evidence>
<keyword evidence="6" id="KW-1185">Reference proteome</keyword>
<dbReference type="EMBL" id="LFQU01000016">
    <property type="protein sequence ID" value="KOO68250.1"/>
    <property type="molecule type" value="Genomic_DNA"/>
</dbReference>
<dbReference type="PANTHER" id="PTHR47514:SF1">
    <property type="entry name" value="TRANSKETOLASE N-TERMINAL SECTION-RELATED"/>
    <property type="match status" value="1"/>
</dbReference>
<reference evidence="5 6" key="1">
    <citation type="submission" date="2015-06" db="EMBL/GenBank/DDBJ databases">
        <title>Prevotella sp. 109, sp. nov., a novel member of the family Prevotellaceae isolated from human faeces.</title>
        <authorList>
            <person name="Shkoporov A.N."/>
            <person name="Chaplin A.V."/>
            <person name="Kafarskaia L.I."/>
            <person name="Efimov B.A."/>
        </authorList>
    </citation>
    <scope>NUCLEOTIDE SEQUENCE [LARGE SCALE GENOMIC DNA]</scope>
    <source>
        <strain evidence="5 6">109</strain>
    </source>
</reference>
<dbReference type="AlphaFoldDB" id="A0A8E1QWX8"/>
<comment type="caution">
    <text evidence="5">The sequence shown here is derived from an EMBL/GenBank/DDBJ whole genome shotgun (WGS) entry which is preliminary data.</text>
</comment>
<evidence type="ECO:0000259" key="4">
    <source>
        <dbReference type="Pfam" id="PF00456"/>
    </source>
</evidence>
<comment type="cofactor">
    <cofactor evidence="1">
        <name>thiamine diphosphate</name>
        <dbReference type="ChEBI" id="CHEBI:58937"/>
    </cofactor>
</comment>
<dbReference type="InterPro" id="IPR029061">
    <property type="entry name" value="THDP-binding"/>
</dbReference>
<evidence type="ECO:0000313" key="6">
    <source>
        <dbReference type="Proteomes" id="UP000036951"/>
    </source>
</evidence>
<dbReference type="PANTHER" id="PTHR47514">
    <property type="entry name" value="TRANSKETOLASE N-TERMINAL SECTION-RELATED"/>
    <property type="match status" value="1"/>
</dbReference>
<evidence type="ECO:0000256" key="1">
    <source>
        <dbReference type="ARBA" id="ARBA00001964"/>
    </source>
</evidence>
<evidence type="ECO:0000256" key="3">
    <source>
        <dbReference type="ARBA" id="ARBA00023052"/>
    </source>
</evidence>
<dbReference type="CDD" id="cd02012">
    <property type="entry name" value="TPP_TK"/>
    <property type="match status" value="1"/>
</dbReference>
<protein>
    <submittedName>
        <fullName evidence="5">Transketolase</fullName>
    </submittedName>
</protein>
<keyword evidence="3" id="KW-0786">Thiamine pyrophosphate</keyword>
<comment type="similarity">
    <text evidence="2">Belongs to the transketolase family.</text>
</comment>
<gene>
    <name evidence="5" type="ORF">ACU52_09065</name>
</gene>
<proteinExistence type="inferred from homology"/>
<sequence length="282" mass="31398">MDKLMSIPELTLKCEEIRKRLLEVVYKAKAGHIGGDLSSLNVLTALYMRVMNVNPENPKMEGRDRFIMSKGHCVEALYCVLEAKGFITKELVDTYGDYLSVLAGHPTVEVPGIEFNSGALGHGLSIGVGCAIAAKMDKKPYRTFVLMGDGEQGEGSIYEAAMAGSNYKLDNLVAMIDRNGLQISDTTENVMKLESLNERWKAFGWDVYDVDGNDIEAIVNCLESIDYNNGKPHMVVLHTTKGFHVSYMENVLKWHHGVPTAEEYEKAIAEITNRIEELKKNC</sequence>
<dbReference type="Gene3D" id="3.40.50.970">
    <property type="match status" value="1"/>
</dbReference>